<dbReference type="RefSeq" id="WP_132822201.1">
    <property type="nucleotide sequence ID" value="NZ_SMKI01000711.1"/>
</dbReference>
<reference evidence="6 7" key="1">
    <citation type="submission" date="2019-03" db="EMBL/GenBank/DDBJ databases">
        <title>Draft genome sequences of novel Actinobacteria.</title>
        <authorList>
            <person name="Sahin N."/>
            <person name="Ay H."/>
            <person name="Saygin H."/>
        </authorList>
    </citation>
    <scope>NUCLEOTIDE SEQUENCE [LARGE SCALE GENOMIC DNA]</scope>
    <source>
        <strain evidence="6 7">DSM 41900</strain>
    </source>
</reference>
<comment type="catalytic activity">
    <reaction evidence="1">
        <text>(4aS,6R)-4a-hydroxy-L-erythro-5,6,7,8-tetrahydrobiopterin = (6R)-L-erythro-6,7-dihydrobiopterin + H2O</text>
        <dbReference type="Rhea" id="RHEA:11920"/>
        <dbReference type="ChEBI" id="CHEBI:15377"/>
        <dbReference type="ChEBI" id="CHEBI:15642"/>
        <dbReference type="ChEBI" id="CHEBI:43120"/>
        <dbReference type="EC" id="4.2.1.96"/>
    </reaction>
</comment>
<accession>A0A4R4SEW9</accession>
<evidence type="ECO:0000256" key="1">
    <source>
        <dbReference type="ARBA" id="ARBA00001554"/>
    </source>
</evidence>
<dbReference type="Gene3D" id="3.30.1360.20">
    <property type="entry name" value="Transcriptional coactivator/pterin dehydratase"/>
    <property type="match status" value="1"/>
</dbReference>
<gene>
    <name evidence="6" type="ORF">E1283_35025</name>
</gene>
<dbReference type="AlphaFoldDB" id="A0A4R4SEW9"/>
<dbReference type="EC" id="4.2.1.96" evidence="3"/>
<dbReference type="EMBL" id="SMKI01000711">
    <property type="protein sequence ID" value="TDC61860.1"/>
    <property type="molecule type" value="Genomic_DNA"/>
</dbReference>
<dbReference type="GO" id="GO:0006729">
    <property type="term" value="P:tetrahydrobiopterin biosynthetic process"/>
    <property type="evidence" value="ECO:0007669"/>
    <property type="project" value="InterPro"/>
</dbReference>
<evidence type="ECO:0000256" key="3">
    <source>
        <dbReference type="ARBA" id="ARBA00013252"/>
    </source>
</evidence>
<evidence type="ECO:0000256" key="5">
    <source>
        <dbReference type="ARBA" id="ARBA00023239"/>
    </source>
</evidence>
<evidence type="ECO:0000313" key="7">
    <source>
        <dbReference type="Proteomes" id="UP000295345"/>
    </source>
</evidence>
<evidence type="ECO:0000313" key="6">
    <source>
        <dbReference type="EMBL" id="TDC61860.1"/>
    </source>
</evidence>
<dbReference type="Proteomes" id="UP000295345">
    <property type="component" value="Unassembled WGS sequence"/>
</dbReference>
<comment type="caution">
    <text evidence="6">The sequence shown here is derived from an EMBL/GenBank/DDBJ whole genome shotgun (WGS) entry which is preliminary data.</text>
</comment>
<sequence length="104" mass="11183">MAPQPLTELEIAECLSGLPGWAARDDRLERHYALPGHLPAVALLVHVAAVQEELGHHAELTVTYNRLDIAVNTHSVGGRVTQLDVQLARRIEEIAPAHGAESAG</sequence>
<organism evidence="6 7">
    <name type="scientific">Streptomyces hainanensis</name>
    <dbReference type="NCBI Taxonomy" id="402648"/>
    <lineage>
        <taxon>Bacteria</taxon>
        <taxon>Bacillati</taxon>
        <taxon>Actinomycetota</taxon>
        <taxon>Actinomycetes</taxon>
        <taxon>Kitasatosporales</taxon>
        <taxon>Streptomycetaceae</taxon>
        <taxon>Streptomyces</taxon>
    </lineage>
</organism>
<dbReference type="SUPFAM" id="SSF55248">
    <property type="entry name" value="PCD-like"/>
    <property type="match status" value="1"/>
</dbReference>
<dbReference type="OrthoDB" id="15077at2"/>
<evidence type="ECO:0000256" key="4">
    <source>
        <dbReference type="ARBA" id="ARBA00021735"/>
    </source>
</evidence>
<comment type="similarity">
    <text evidence="2">Belongs to the pterin-4-alpha-carbinolamine dehydratase family.</text>
</comment>
<dbReference type="InterPro" id="IPR036428">
    <property type="entry name" value="PCD_sf"/>
</dbReference>
<name>A0A4R4SEW9_9ACTN</name>
<evidence type="ECO:0000256" key="2">
    <source>
        <dbReference type="ARBA" id="ARBA00006472"/>
    </source>
</evidence>
<protein>
    <recommendedName>
        <fullName evidence="4">Putative pterin-4-alpha-carbinolamine dehydratase</fullName>
        <ecNumber evidence="3">4.2.1.96</ecNumber>
    </recommendedName>
</protein>
<dbReference type="PANTHER" id="PTHR12599:SF0">
    <property type="entry name" value="PTERIN-4-ALPHA-CARBINOLAMINE DEHYDRATASE"/>
    <property type="match status" value="1"/>
</dbReference>
<dbReference type="Pfam" id="PF01329">
    <property type="entry name" value="Pterin_4a"/>
    <property type="match status" value="1"/>
</dbReference>
<dbReference type="PANTHER" id="PTHR12599">
    <property type="entry name" value="PTERIN-4-ALPHA-CARBINOLAMINE DEHYDRATASE"/>
    <property type="match status" value="1"/>
</dbReference>
<keyword evidence="7" id="KW-1185">Reference proteome</keyword>
<proteinExistence type="inferred from homology"/>
<dbReference type="NCBIfam" id="NF002017">
    <property type="entry name" value="PRK00823.1-2"/>
    <property type="match status" value="1"/>
</dbReference>
<dbReference type="CDD" id="cd00488">
    <property type="entry name" value="PCD_DCoH"/>
    <property type="match status" value="1"/>
</dbReference>
<dbReference type="GO" id="GO:0008124">
    <property type="term" value="F:4-alpha-hydroxytetrahydrobiopterin dehydratase activity"/>
    <property type="evidence" value="ECO:0007669"/>
    <property type="project" value="UniProtKB-EC"/>
</dbReference>
<keyword evidence="5 6" id="KW-0456">Lyase</keyword>
<dbReference type="InterPro" id="IPR001533">
    <property type="entry name" value="Pterin_deHydtase"/>
</dbReference>